<evidence type="ECO:0000259" key="1">
    <source>
        <dbReference type="Pfam" id="PF01764"/>
    </source>
</evidence>
<gene>
    <name evidence="2" type="ORF">HQ865_09855</name>
</gene>
<accession>A0A7D4PTJ7</accession>
<dbReference type="GO" id="GO:0006629">
    <property type="term" value="P:lipid metabolic process"/>
    <property type="evidence" value="ECO:0007669"/>
    <property type="project" value="InterPro"/>
</dbReference>
<sequence length="320" mass="36201">MQKQLRLILIFLLLTVTGFAQQRYVGPLAPTGFHPDMNRYEQETAMYMAYLSDLSYEDGWSVKDVFDLVDRTYPSAKLACRFLQDRKSGTQAIVWGMHEGVIVAIRGTQPKQLLDWLTDLKISNYVNTDQMDERLKALPAGHAGFRKAAMRLVEECQLLDAISEVAAVTHPGVLHAQVPVYLTGHSMGAGISQLLIPVIAGHFRFAGAYHFAPPLAVAIDQSQGLKERFGNKVYDIVNYKDYVTRAGRNETSHYGKFYRICKEGELDKENEVFARFKGLEYLTEFSLHSLESYIKLLRQPKNTTGLVQQRMVNGQVCKID</sequence>
<dbReference type="EMBL" id="CP054139">
    <property type="protein sequence ID" value="QKJ30048.1"/>
    <property type="molecule type" value="Genomic_DNA"/>
</dbReference>
<dbReference type="InterPro" id="IPR002921">
    <property type="entry name" value="Fungal_lipase-type"/>
</dbReference>
<dbReference type="Pfam" id="PF01764">
    <property type="entry name" value="Lipase_3"/>
    <property type="match status" value="1"/>
</dbReference>
<name>A0A7D4PTJ7_9SPHI</name>
<evidence type="ECO:0000313" key="2">
    <source>
        <dbReference type="EMBL" id="QKJ30048.1"/>
    </source>
</evidence>
<proteinExistence type="predicted"/>
<dbReference type="SUPFAM" id="SSF53474">
    <property type="entry name" value="alpha/beta-Hydrolases"/>
    <property type="match status" value="1"/>
</dbReference>
<dbReference type="AlphaFoldDB" id="A0A7D4PTJ7"/>
<organism evidence="2 3">
    <name type="scientific">Mucilaginibacter mali</name>
    <dbReference type="NCBI Taxonomy" id="2740462"/>
    <lineage>
        <taxon>Bacteria</taxon>
        <taxon>Pseudomonadati</taxon>
        <taxon>Bacteroidota</taxon>
        <taxon>Sphingobacteriia</taxon>
        <taxon>Sphingobacteriales</taxon>
        <taxon>Sphingobacteriaceae</taxon>
        <taxon>Mucilaginibacter</taxon>
    </lineage>
</organism>
<dbReference type="KEGG" id="mmab:HQ865_09855"/>
<dbReference type="Proteomes" id="UP000505355">
    <property type="component" value="Chromosome"/>
</dbReference>
<protein>
    <recommendedName>
        <fullName evidence="1">Fungal lipase-type domain-containing protein</fullName>
    </recommendedName>
</protein>
<dbReference type="InterPro" id="IPR029058">
    <property type="entry name" value="AB_hydrolase_fold"/>
</dbReference>
<reference evidence="2 3" key="1">
    <citation type="submission" date="2020-05" db="EMBL/GenBank/DDBJ databases">
        <title>Mucilaginibacter mali sp. nov.</title>
        <authorList>
            <person name="Kim H.S."/>
            <person name="Lee K.C."/>
            <person name="Suh M.K."/>
            <person name="Kim J.-S."/>
            <person name="Han K.-I."/>
            <person name="Eom M.K."/>
            <person name="Shin Y.K."/>
            <person name="Lee J.-S."/>
        </authorList>
    </citation>
    <scope>NUCLEOTIDE SEQUENCE [LARGE SCALE GENOMIC DNA]</scope>
    <source>
        <strain evidence="2 3">G2-14</strain>
    </source>
</reference>
<dbReference type="RefSeq" id="WP_173414738.1">
    <property type="nucleotide sequence ID" value="NZ_CP054139.1"/>
</dbReference>
<feature type="domain" description="Fungal lipase-type" evidence="1">
    <location>
        <begin position="102"/>
        <end position="246"/>
    </location>
</feature>
<keyword evidence="3" id="KW-1185">Reference proteome</keyword>
<evidence type="ECO:0000313" key="3">
    <source>
        <dbReference type="Proteomes" id="UP000505355"/>
    </source>
</evidence>
<dbReference type="Gene3D" id="3.40.50.1820">
    <property type="entry name" value="alpha/beta hydrolase"/>
    <property type="match status" value="1"/>
</dbReference>